<name>A0A672MNB2_SINGR</name>
<organism evidence="1 2">
    <name type="scientific">Sinocyclocheilus grahami</name>
    <name type="common">Dianchi golden-line fish</name>
    <name type="synonym">Barbus grahami</name>
    <dbReference type="NCBI Taxonomy" id="75366"/>
    <lineage>
        <taxon>Eukaryota</taxon>
        <taxon>Metazoa</taxon>
        <taxon>Chordata</taxon>
        <taxon>Craniata</taxon>
        <taxon>Vertebrata</taxon>
        <taxon>Euteleostomi</taxon>
        <taxon>Actinopterygii</taxon>
        <taxon>Neopterygii</taxon>
        <taxon>Teleostei</taxon>
        <taxon>Ostariophysi</taxon>
        <taxon>Cypriniformes</taxon>
        <taxon>Cyprinidae</taxon>
        <taxon>Cyprininae</taxon>
        <taxon>Sinocyclocheilus</taxon>
    </lineage>
</organism>
<accession>A0A672MNB2</accession>
<dbReference type="Proteomes" id="UP000472262">
    <property type="component" value="Unassembled WGS sequence"/>
</dbReference>
<keyword evidence="2" id="KW-1185">Reference proteome</keyword>
<sequence>MGKPLFIVRLYKMRMVHKVEDCDVILVFCPIVSRAGTDIVAALNELNTCSASKPAILMVFHHSFNPDKILPDSSRNITRRNTLTVDCLFNEDVGLLTCNRNEEALAKIQHVMGPLSNRKNVGNSHSVLNYAF</sequence>
<reference evidence="1" key="2">
    <citation type="submission" date="2025-09" db="UniProtKB">
        <authorList>
            <consortium name="Ensembl"/>
        </authorList>
    </citation>
    <scope>IDENTIFICATION</scope>
</reference>
<dbReference type="PANTHER" id="PTHR34488:SF1">
    <property type="entry name" value="SI:CH211-245H14.1-RELATED"/>
    <property type="match status" value="1"/>
</dbReference>
<dbReference type="PANTHER" id="PTHR34488">
    <property type="entry name" value="SI:CH211-245H14.1-RELATED"/>
    <property type="match status" value="1"/>
</dbReference>
<evidence type="ECO:0000313" key="2">
    <source>
        <dbReference type="Proteomes" id="UP000472262"/>
    </source>
</evidence>
<proteinExistence type="predicted"/>
<dbReference type="Ensembl" id="ENSSGRT00000041262.1">
    <property type="protein sequence ID" value="ENSSGRP00000038476.1"/>
    <property type="gene ID" value="ENSSGRG00000021144.1"/>
</dbReference>
<dbReference type="AlphaFoldDB" id="A0A672MNB2"/>
<evidence type="ECO:0000313" key="1">
    <source>
        <dbReference type="Ensembl" id="ENSSGRP00000038476.1"/>
    </source>
</evidence>
<reference evidence="1" key="1">
    <citation type="submission" date="2025-08" db="UniProtKB">
        <authorList>
            <consortium name="Ensembl"/>
        </authorList>
    </citation>
    <scope>IDENTIFICATION</scope>
</reference>
<protein>
    <submittedName>
        <fullName evidence="1">Si:dkey-58f10.7</fullName>
    </submittedName>
</protein>